<keyword evidence="4" id="KW-0862">Zinc</keyword>
<keyword evidence="3" id="KW-0378">Hydrolase</keyword>
<dbReference type="PROSITE" id="PS01302">
    <property type="entry name" value="UPF0758"/>
    <property type="match status" value="1"/>
</dbReference>
<keyword evidence="8" id="KW-1185">Reference proteome</keyword>
<evidence type="ECO:0000256" key="4">
    <source>
        <dbReference type="ARBA" id="ARBA00022833"/>
    </source>
</evidence>
<dbReference type="GO" id="GO:0008237">
    <property type="term" value="F:metallopeptidase activity"/>
    <property type="evidence" value="ECO:0007669"/>
    <property type="project" value="UniProtKB-KW"/>
</dbReference>
<dbReference type="PANTHER" id="PTHR30471:SF3">
    <property type="entry name" value="UPF0758 PROTEIN YEES-RELATED"/>
    <property type="match status" value="1"/>
</dbReference>
<keyword evidence="2" id="KW-0479">Metal-binding</keyword>
<evidence type="ECO:0000259" key="6">
    <source>
        <dbReference type="PROSITE" id="PS50249"/>
    </source>
</evidence>
<dbReference type="PANTHER" id="PTHR30471">
    <property type="entry name" value="DNA REPAIR PROTEIN RADC"/>
    <property type="match status" value="1"/>
</dbReference>
<evidence type="ECO:0000256" key="1">
    <source>
        <dbReference type="ARBA" id="ARBA00022670"/>
    </source>
</evidence>
<organism evidence="7 8">
    <name type="scientific">Sphingomonas chungangi</name>
    <dbReference type="NCBI Taxonomy" id="2683589"/>
    <lineage>
        <taxon>Bacteria</taxon>
        <taxon>Pseudomonadati</taxon>
        <taxon>Pseudomonadota</taxon>
        <taxon>Alphaproteobacteria</taxon>
        <taxon>Sphingomonadales</taxon>
        <taxon>Sphingomonadaceae</taxon>
        <taxon>Sphingomonas</taxon>
    </lineage>
</organism>
<comment type="caution">
    <text evidence="7">The sequence shown here is derived from an EMBL/GenBank/DDBJ whole genome shotgun (WGS) entry which is preliminary data.</text>
</comment>
<feature type="domain" description="MPN" evidence="6">
    <location>
        <begin position="38"/>
        <end position="160"/>
    </location>
</feature>
<dbReference type="InterPro" id="IPR037518">
    <property type="entry name" value="MPN"/>
</dbReference>
<reference evidence="7 8" key="1">
    <citation type="submission" date="2020-07" db="EMBL/GenBank/DDBJ databases">
        <authorList>
            <person name="Sun Q."/>
        </authorList>
    </citation>
    <scope>NUCLEOTIDE SEQUENCE [LARGE SCALE GENOMIC DNA]</scope>
    <source>
        <strain evidence="7 8">CGMCC 1.13654</strain>
    </source>
</reference>
<name>A0A838L160_9SPHN</name>
<dbReference type="GO" id="GO:0006508">
    <property type="term" value="P:proteolysis"/>
    <property type="evidence" value="ECO:0007669"/>
    <property type="project" value="UniProtKB-KW"/>
</dbReference>
<dbReference type="InterPro" id="IPR025657">
    <property type="entry name" value="RadC_JAB"/>
</dbReference>
<evidence type="ECO:0000256" key="3">
    <source>
        <dbReference type="ARBA" id="ARBA00022801"/>
    </source>
</evidence>
<evidence type="ECO:0000256" key="2">
    <source>
        <dbReference type="ARBA" id="ARBA00022723"/>
    </source>
</evidence>
<keyword evidence="1" id="KW-0645">Protease</keyword>
<dbReference type="RefSeq" id="WP_160364783.1">
    <property type="nucleotide sequence ID" value="NZ_JACEIB010000001.1"/>
</dbReference>
<protein>
    <recommendedName>
        <fullName evidence="6">MPN domain-containing protein</fullName>
    </recommendedName>
</protein>
<accession>A0A838L160</accession>
<evidence type="ECO:0000313" key="7">
    <source>
        <dbReference type="EMBL" id="MBA2932680.1"/>
    </source>
</evidence>
<dbReference type="EMBL" id="JACEIB010000001">
    <property type="protein sequence ID" value="MBA2932680.1"/>
    <property type="molecule type" value="Genomic_DNA"/>
</dbReference>
<dbReference type="GO" id="GO:0046872">
    <property type="term" value="F:metal ion binding"/>
    <property type="evidence" value="ECO:0007669"/>
    <property type="project" value="UniProtKB-KW"/>
</dbReference>
<evidence type="ECO:0000256" key="5">
    <source>
        <dbReference type="ARBA" id="ARBA00023049"/>
    </source>
</evidence>
<gene>
    <name evidence="7" type="ORF">HZF05_01100</name>
</gene>
<dbReference type="PROSITE" id="PS50249">
    <property type="entry name" value="MPN"/>
    <property type="match status" value="1"/>
</dbReference>
<sequence>MLSADEGGDPDDGVAAHLATIHEAMIAAARGRCMDGPLFAGSRAVTDYLMLGMSHLRYEQVRVLFLTVRNGLIGDEVLARGTVDQAPIYPREILKRALEVGAAGIVVAHNHPSGDRNPSMADIRASRALREGGEALGVALLDHLILARSGWTSLRAEGHI</sequence>
<proteinExistence type="predicted"/>
<dbReference type="Gene3D" id="3.40.140.10">
    <property type="entry name" value="Cytidine Deaminase, domain 2"/>
    <property type="match status" value="1"/>
</dbReference>
<dbReference type="Pfam" id="PF04002">
    <property type="entry name" value="RadC"/>
    <property type="match status" value="1"/>
</dbReference>
<keyword evidence="5" id="KW-0482">Metalloprotease</keyword>
<dbReference type="SUPFAM" id="SSF102712">
    <property type="entry name" value="JAB1/MPN domain"/>
    <property type="match status" value="1"/>
</dbReference>
<dbReference type="CDD" id="cd08071">
    <property type="entry name" value="MPN_DUF2466"/>
    <property type="match status" value="1"/>
</dbReference>
<dbReference type="InterPro" id="IPR001405">
    <property type="entry name" value="UPF0758"/>
</dbReference>
<dbReference type="InterPro" id="IPR020891">
    <property type="entry name" value="UPF0758_CS"/>
</dbReference>
<dbReference type="AlphaFoldDB" id="A0A838L160"/>
<evidence type="ECO:0000313" key="8">
    <source>
        <dbReference type="Proteomes" id="UP000570166"/>
    </source>
</evidence>
<dbReference type="Proteomes" id="UP000570166">
    <property type="component" value="Unassembled WGS sequence"/>
</dbReference>